<name>A0A8H7T0A4_9HELO</name>
<proteinExistence type="predicted"/>
<evidence type="ECO:0000259" key="1">
    <source>
        <dbReference type="Pfam" id="PF20150"/>
    </source>
</evidence>
<dbReference type="InterPro" id="IPR045518">
    <property type="entry name" value="2EXR"/>
</dbReference>
<dbReference type="Pfam" id="PF20150">
    <property type="entry name" value="2EXR"/>
    <property type="match status" value="1"/>
</dbReference>
<dbReference type="EMBL" id="JAFJYH010000621">
    <property type="protein sequence ID" value="KAG4410671.1"/>
    <property type="molecule type" value="Genomic_DNA"/>
</dbReference>
<organism evidence="2 3">
    <name type="scientific">Cadophora malorum</name>
    <dbReference type="NCBI Taxonomy" id="108018"/>
    <lineage>
        <taxon>Eukaryota</taxon>
        <taxon>Fungi</taxon>
        <taxon>Dikarya</taxon>
        <taxon>Ascomycota</taxon>
        <taxon>Pezizomycotina</taxon>
        <taxon>Leotiomycetes</taxon>
        <taxon>Helotiales</taxon>
        <taxon>Ploettnerulaceae</taxon>
        <taxon>Cadophora</taxon>
    </lineage>
</organism>
<evidence type="ECO:0000313" key="2">
    <source>
        <dbReference type="EMBL" id="KAG4410671.1"/>
    </source>
</evidence>
<feature type="domain" description="2EXR" evidence="1">
    <location>
        <begin position="11"/>
        <end position="101"/>
    </location>
</feature>
<dbReference type="Proteomes" id="UP000664132">
    <property type="component" value="Unassembled WGS sequence"/>
</dbReference>
<dbReference type="PANTHER" id="PTHR35910">
    <property type="entry name" value="2EXR DOMAIN-CONTAINING PROTEIN"/>
    <property type="match status" value="1"/>
</dbReference>
<dbReference type="PANTHER" id="PTHR35910:SF6">
    <property type="entry name" value="2EXR DOMAIN-CONTAINING PROTEIN"/>
    <property type="match status" value="1"/>
</dbReference>
<reference evidence="2" key="1">
    <citation type="submission" date="2021-02" db="EMBL/GenBank/DDBJ databases">
        <title>Genome sequence Cadophora malorum strain M34.</title>
        <authorList>
            <person name="Stefanovic E."/>
            <person name="Vu D."/>
            <person name="Scully C."/>
            <person name="Dijksterhuis J."/>
            <person name="Roader J."/>
            <person name="Houbraken J."/>
        </authorList>
    </citation>
    <scope>NUCLEOTIDE SEQUENCE</scope>
    <source>
        <strain evidence="2">M34</strain>
    </source>
</reference>
<protein>
    <recommendedName>
        <fullName evidence="1">2EXR domain-containing protein</fullName>
    </recommendedName>
</protein>
<evidence type="ECO:0000313" key="3">
    <source>
        <dbReference type="Proteomes" id="UP000664132"/>
    </source>
</evidence>
<gene>
    <name evidence="2" type="ORF">IFR04_016191</name>
</gene>
<sequence length="245" mass="28798">MSYPKKSLDQFGFFQKLPAEIRLIIWDLVIDERRMLQIQRRVSSTADKGDHTKGWKIVYASTPSILRTNRESRNHALKYYRLLFPLEMNSNLYINDRLDSLYLFTPPYEVTDVDEDPIHDMWKVDGEMDLACVYLCRYGMMTSIVMDYEHLCYGDGELEISPEHAQRWAWSIRGIAHLNTLTFLRNGDVELTDGQRQISQPTSIPTVFDRLLRQCFSQLKEDDGLEEEVPFPLITICDSFRRIEE</sequence>
<accession>A0A8H7T0A4</accession>
<dbReference type="OrthoDB" id="3473305at2759"/>
<keyword evidence="3" id="KW-1185">Reference proteome</keyword>
<dbReference type="AlphaFoldDB" id="A0A8H7T0A4"/>
<comment type="caution">
    <text evidence="2">The sequence shown here is derived from an EMBL/GenBank/DDBJ whole genome shotgun (WGS) entry which is preliminary data.</text>
</comment>